<keyword evidence="2" id="KW-0732">Signal</keyword>
<name>C0PAL9_MAIZE</name>
<proteinExistence type="evidence at transcript level"/>
<reference evidence="3" key="1">
    <citation type="journal article" date="2009" name="PLoS Genet.">
        <title>Sequencing, mapping, and analysis of 27,455 maize full-length cDNAs.</title>
        <authorList>
            <person name="Soderlund C."/>
            <person name="Descour A."/>
            <person name="Kudrna D."/>
            <person name="Bomhoff M."/>
            <person name="Boyd L."/>
            <person name="Currie J."/>
            <person name="Angelova A."/>
            <person name="Collura K."/>
            <person name="Wissotski M."/>
            <person name="Ashley E."/>
            <person name="Morrow D."/>
            <person name="Fernandes J."/>
            <person name="Walbot V."/>
            <person name="Yu Y."/>
        </authorList>
    </citation>
    <scope>NUCLEOTIDE SEQUENCE</scope>
    <source>
        <strain evidence="3">B73</strain>
    </source>
</reference>
<organism evidence="3">
    <name type="scientific">Zea mays</name>
    <name type="common">Maize</name>
    <dbReference type="NCBI Taxonomy" id="4577"/>
    <lineage>
        <taxon>Eukaryota</taxon>
        <taxon>Viridiplantae</taxon>
        <taxon>Streptophyta</taxon>
        <taxon>Embryophyta</taxon>
        <taxon>Tracheophyta</taxon>
        <taxon>Spermatophyta</taxon>
        <taxon>Magnoliopsida</taxon>
        <taxon>Liliopsida</taxon>
        <taxon>Poales</taxon>
        <taxon>Poaceae</taxon>
        <taxon>PACMAD clade</taxon>
        <taxon>Panicoideae</taxon>
        <taxon>Andropogonodae</taxon>
        <taxon>Andropogoneae</taxon>
        <taxon>Tripsacinae</taxon>
        <taxon>Zea</taxon>
    </lineage>
</organism>
<sequence>MMSHLCNRCVREFLILARTWFAFGLPSKTGCDTTRRLTAARPRAASPPPAPHRLPAHAPPSARSPPSVPPSVPPAAPPPSSPLRSS</sequence>
<protein>
    <submittedName>
        <fullName evidence="3">Uncharacterized protein</fullName>
    </submittedName>
</protein>
<evidence type="ECO:0000256" key="2">
    <source>
        <dbReference type="SAM" id="SignalP"/>
    </source>
</evidence>
<feature type="region of interest" description="Disordered" evidence="1">
    <location>
        <begin position="26"/>
        <end position="86"/>
    </location>
</feature>
<dbReference type="EMBL" id="BT065338">
    <property type="protein sequence ID" value="ACN31214.1"/>
    <property type="molecule type" value="mRNA"/>
</dbReference>
<feature type="compositionally biased region" description="Pro residues" evidence="1">
    <location>
        <begin position="62"/>
        <end position="86"/>
    </location>
</feature>
<accession>C0PAL9</accession>
<dbReference type="AlphaFoldDB" id="C0PAL9"/>
<evidence type="ECO:0000313" key="3">
    <source>
        <dbReference type="EMBL" id="ACN31214.1"/>
    </source>
</evidence>
<feature type="signal peptide" evidence="2">
    <location>
        <begin position="1"/>
        <end position="24"/>
    </location>
</feature>
<feature type="chain" id="PRO_5002901677" evidence="2">
    <location>
        <begin position="25"/>
        <end position="86"/>
    </location>
</feature>
<evidence type="ECO:0000256" key="1">
    <source>
        <dbReference type="SAM" id="MobiDB-lite"/>
    </source>
</evidence>